<keyword evidence="1" id="KW-0234">DNA repair</keyword>
<name>A0A4Y2IDJ3_ARAVE</name>
<keyword evidence="4" id="KW-1185">Reference proteome</keyword>
<dbReference type="GO" id="GO:0005524">
    <property type="term" value="F:ATP binding"/>
    <property type="evidence" value="ECO:0007669"/>
    <property type="project" value="UniProtKB-KW"/>
</dbReference>
<reference evidence="3 4" key="1">
    <citation type="journal article" date="2019" name="Sci. Rep.">
        <title>Orb-weaving spider Araneus ventricosus genome elucidates the spidroin gene catalogue.</title>
        <authorList>
            <person name="Kono N."/>
            <person name="Nakamura H."/>
            <person name="Ohtoshi R."/>
            <person name="Moran D.A.P."/>
            <person name="Shinohara A."/>
            <person name="Yoshida Y."/>
            <person name="Fujiwara M."/>
            <person name="Mori M."/>
            <person name="Tomita M."/>
            <person name="Arakawa K."/>
        </authorList>
    </citation>
    <scope>NUCLEOTIDE SEQUENCE [LARGE SCALE GENOMIC DNA]</scope>
</reference>
<gene>
    <name evidence="3" type="ORF">AVEN_167474_1</name>
</gene>
<dbReference type="PANTHER" id="PTHR10492">
    <property type="match status" value="1"/>
</dbReference>
<keyword evidence="1" id="KW-0547">Nucleotide-binding</keyword>
<keyword evidence="1" id="KW-0067">ATP-binding</keyword>
<keyword evidence="1" id="KW-0347">Helicase</keyword>
<dbReference type="GO" id="GO:0000723">
    <property type="term" value="P:telomere maintenance"/>
    <property type="evidence" value="ECO:0007669"/>
    <property type="project" value="InterPro"/>
</dbReference>
<dbReference type="EMBL" id="BGPR01002552">
    <property type="protein sequence ID" value="GBM75359.1"/>
    <property type="molecule type" value="Genomic_DNA"/>
</dbReference>
<dbReference type="EC" id="5.6.2.3" evidence="1"/>
<proteinExistence type="inferred from homology"/>
<protein>
    <recommendedName>
        <fullName evidence="1">ATP-dependent DNA helicase</fullName>
        <ecNumber evidence="1">5.6.2.3</ecNumber>
    </recommendedName>
</protein>
<dbReference type="GO" id="GO:0006310">
    <property type="term" value="P:DNA recombination"/>
    <property type="evidence" value="ECO:0007669"/>
    <property type="project" value="UniProtKB-KW"/>
</dbReference>
<accession>A0A4Y2IDJ3</accession>
<keyword evidence="1" id="KW-0233">DNA recombination</keyword>
<evidence type="ECO:0000313" key="4">
    <source>
        <dbReference type="Proteomes" id="UP000499080"/>
    </source>
</evidence>
<feature type="domain" description="DNA helicase Pif1-like DEAD-box helicase" evidence="2">
    <location>
        <begin position="10"/>
        <end position="107"/>
    </location>
</feature>
<sequence length="165" mass="18994">MSGINLICATKLCLKHYNVTSKDIRHNNRMGDITMVLVGDFRQTLLVIPRITRSDEMQVCLKSLYQWNDIQRLGLTNMRVQLNGDTSAQQVADILLPLGNGVITPDNQDGCIAIQSIRRIVKTQQEIKEEVFPNVEQHFIGYLWLRQRAFLARRNEDVNVMKNQL</sequence>
<organism evidence="3 4">
    <name type="scientific">Araneus ventricosus</name>
    <name type="common">Orbweaver spider</name>
    <name type="synonym">Epeira ventricosa</name>
    <dbReference type="NCBI Taxonomy" id="182803"/>
    <lineage>
        <taxon>Eukaryota</taxon>
        <taxon>Metazoa</taxon>
        <taxon>Ecdysozoa</taxon>
        <taxon>Arthropoda</taxon>
        <taxon>Chelicerata</taxon>
        <taxon>Arachnida</taxon>
        <taxon>Araneae</taxon>
        <taxon>Araneomorphae</taxon>
        <taxon>Entelegynae</taxon>
        <taxon>Araneoidea</taxon>
        <taxon>Araneidae</taxon>
        <taxon>Araneus</taxon>
    </lineage>
</organism>
<comment type="caution">
    <text evidence="3">The sequence shown here is derived from an EMBL/GenBank/DDBJ whole genome shotgun (WGS) entry which is preliminary data.</text>
</comment>
<comment type="cofactor">
    <cofactor evidence="1">
        <name>Mg(2+)</name>
        <dbReference type="ChEBI" id="CHEBI:18420"/>
    </cofactor>
</comment>
<dbReference type="InterPro" id="IPR010285">
    <property type="entry name" value="DNA_helicase_pif1-like_DEAD"/>
</dbReference>
<dbReference type="GO" id="GO:0043139">
    <property type="term" value="F:5'-3' DNA helicase activity"/>
    <property type="evidence" value="ECO:0007669"/>
    <property type="project" value="UniProtKB-EC"/>
</dbReference>
<evidence type="ECO:0000313" key="3">
    <source>
        <dbReference type="EMBL" id="GBM75359.1"/>
    </source>
</evidence>
<keyword evidence="1" id="KW-0227">DNA damage</keyword>
<evidence type="ECO:0000259" key="2">
    <source>
        <dbReference type="Pfam" id="PF05970"/>
    </source>
</evidence>
<dbReference type="GO" id="GO:0006281">
    <property type="term" value="P:DNA repair"/>
    <property type="evidence" value="ECO:0007669"/>
    <property type="project" value="UniProtKB-KW"/>
</dbReference>
<dbReference type="Pfam" id="PF05970">
    <property type="entry name" value="PIF1"/>
    <property type="match status" value="1"/>
</dbReference>
<dbReference type="OrthoDB" id="6429999at2759"/>
<dbReference type="GO" id="GO:0016887">
    <property type="term" value="F:ATP hydrolysis activity"/>
    <property type="evidence" value="ECO:0007669"/>
    <property type="project" value="RHEA"/>
</dbReference>
<keyword evidence="1" id="KW-0378">Hydrolase</keyword>
<dbReference type="AlphaFoldDB" id="A0A4Y2IDJ3"/>
<comment type="similarity">
    <text evidence="1">Belongs to the helicase family.</text>
</comment>
<comment type="catalytic activity">
    <reaction evidence="1">
        <text>ATP + H2O = ADP + phosphate + H(+)</text>
        <dbReference type="Rhea" id="RHEA:13065"/>
        <dbReference type="ChEBI" id="CHEBI:15377"/>
        <dbReference type="ChEBI" id="CHEBI:15378"/>
        <dbReference type="ChEBI" id="CHEBI:30616"/>
        <dbReference type="ChEBI" id="CHEBI:43474"/>
        <dbReference type="ChEBI" id="CHEBI:456216"/>
        <dbReference type="EC" id="5.6.2.3"/>
    </reaction>
</comment>
<evidence type="ECO:0000256" key="1">
    <source>
        <dbReference type="RuleBase" id="RU363044"/>
    </source>
</evidence>
<dbReference type="Proteomes" id="UP000499080">
    <property type="component" value="Unassembled WGS sequence"/>
</dbReference>